<evidence type="ECO:0000256" key="1">
    <source>
        <dbReference type="SAM" id="MobiDB-lite"/>
    </source>
</evidence>
<organism evidence="2 3">
    <name type="scientific">Actinomadura rubrobrunea</name>
    <dbReference type="NCBI Taxonomy" id="115335"/>
    <lineage>
        <taxon>Bacteria</taxon>
        <taxon>Bacillati</taxon>
        <taxon>Actinomycetota</taxon>
        <taxon>Actinomycetes</taxon>
        <taxon>Streptosporangiales</taxon>
        <taxon>Thermomonosporaceae</taxon>
        <taxon>Actinomadura</taxon>
    </lineage>
</organism>
<comment type="caution">
    <text evidence="2">The sequence shown here is derived from an EMBL/GenBank/DDBJ whole genome shotgun (WGS) entry which is preliminary data.</text>
</comment>
<proteinExistence type="predicted"/>
<sequence>MLQSGDIPGLLRHLRAHADGMEPAEAARLMAEAAARSGFEDLREAAVAVAADPSDPQKLYDYGYACVERGVSFLAVPALRAALALVPGERALLTELVAALEDEWRHAEAVAVLDEHAADLWPWPDRYLLAYNALMAGDLDRASVEAERLPAPEDDGWLPARDRLARMLGRARAVRAVSPLDTRDLRGWHFALTGGVLATLSPFGFDDGMTGRYAYMGDGYATCRRSLDRLRLILAAAGREPAAVGLLPDRSSRILGLAAAEVLGLPAEPFDPARPDVLVVAYDLNEADLDEAAARGLWERAPGQVLFEHATCWTDPPPVSADISGFLHQAVAKPWGERLRFDSDSGNVEQVPPDERPAEELAAEIVGTAPAVEEGDGTAPPDSDGVLSRFVSAVRDHWLSGPRDRVRSPGPVPSSRFQ</sequence>
<accession>A0A9W6UVW7</accession>
<dbReference type="Proteomes" id="UP001165124">
    <property type="component" value="Unassembled WGS sequence"/>
</dbReference>
<dbReference type="AlphaFoldDB" id="A0A9W6UVW7"/>
<feature type="region of interest" description="Disordered" evidence="1">
    <location>
        <begin position="367"/>
        <end position="386"/>
    </location>
</feature>
<reference evidence="2" key="1">
    <citation type="submission" date="2023-02" db="EMBL/GenBank/DDBJ databases">
        <title>Actinomadura rubrobrunea NBRC 14622.</title>
        <authorList>
            <person name="Ichikawa N."/>
            <person name="Sato H."/>
            <person name="Tonouchi N."/>
        </authorList>
    </citation>
    <scope>NUCLEOTIDE SEQUENCE</scope>
    <source>
        <strain evidence="2">NBRC 14622</strain>
    </source>
</reference>
<evidence type="ECO:0008006" key="4">
    <source>
        <dbReference type="Google" id="ProtNLM"/>
    </source>
</evidence>
<gene>
    <name evidence="2" type="ORF">Arub01_43200</name>
</gene>
<dbReference type="EMBL" id="BSRZ01000012">
    <property type="protein sequence ID" value="GLW66076.1"/>
    <property type="molecule type" value="Genomic_DNA"/>
</dbReference>
<protein>
    <recommendedName>
        <fullName evidence="4">Tetratricopeptide repeat protein</fullName>
    </recommendedName>
</protein>
<evidence type="ECO:0000313" key="2">
    <source>
        <dbReference type="EMBL" id="GLW66076.1"/>
    </source>
</evidence>
<name>A0A9W6UVW7_9ACTN</name>
<keyword evidence="3" id="KW-1185">Reference proteome</keyword>
<evidence type="ECO:0000313" key="3">
    <source>
        <dbReference type="Proteomes" id="UP001165124"/>
    </source>
</evidence>